<dbReference type="OrthoDB" id="5197601at2"/>
<dbReference type="Gene3D" id="3.90.850.10">
    <property type="entry name" value="Fumarylacetoacetase-like, C-terminal domain"/>
    <property type="match status" value="1"/>
</dbReference>
<dbReference type="Proteomes" id="UP000244810">
    <property type="component" value="Unassembled WGS sequence"/>
</dbReference>
<keyword evidence="3" id="KW-0378">Hydrolase</keyword>
<keyword evidence="1" id="KW-0479">Metal-binding</keyword>
<dbReference type="Pfam" id="PF01557">
    <property type="entry name" value="FAA_hydrolase"/>
    <property type="match status" value="1"/>
</dbReference>
<protein>
    <submittedName>
        <fullName evidence="3">Fumarylacetoacetate hydrolase</fullName>
    </submittedName>
</protein>
<gene>
    <name evidence="3" type="ORF">DDE23_17690</name>
</gene>
<keyword evidence="4" id="KW-1185">Reference proteome</keyword>
<dbReference type="SUPFAM" id="SSF56529">
    <property type="entry name" value="FAH"/>
    <property type="match status" value="1"/>
</dbReference>
<dbReference type="PANTHER" id="PTHR11820">
    <property type="entry name" value="ACYLPYRUVASE"/>
    <property type="match status" value="1"/>
</dbReference>
<sequence length="238" mass="25381">MDYVFAPMPTPSLPVVGEAARFPVRRIFCVGRNYAAHAREMGKDPDRDPPFFFTKPADAVLGDGETVAYPPETANFHYEAELVVAIGKDGVNIPEGQALDHVYGYAVGNDLTRRDLQLEARDKGRPWDWGKAFDRSAPIAAIRKAAEVGHPATGSIRLTVNGKVMQDADLSELIWTVPEIIAILSRSMALKAGDLIMTGTPAGVGALVPGDICVVSIEGLGDLTTTIGPRAGLSEAAL</sequence>
<reference evidence="3 4" key="1">
    <citation type="journal article" date="2011" name="Syst. Appl. Microbiol.">
        <title>Defluviimonas denitrificans gen. nov., sp. nov., and Pararhodobacter aggregans gen. nov., sp. nov., non-phototrophic Rhodobacteraceae from the biofilter of a marine aquaculture.</title>
        <authorList>
            <person name="Foesel B.U."/>
            <person name="Drake H.L."/>
            <person name="Schramm A."/>
        </authorList>
    </citation>
    <scope>NUCLEOTIDE SEQUENCE [LARGE SCALE GENOMIC DNA]</scope>
    <source>
        <strain evidence="3 4">D1-19</strain>
    </source>
</reference>
<evidence type="ECO:0000259" key="2">
    <source>
        <dbReference type="Pfam" id="PF01557"/>
    </source>
</evidence>
<comment type="caution">
    <text evidence="3">The sequence shown here is derived from an EMBL/GenBank/DDBJ whole genome shotgun (WGS) entry which is preliminary data.</text>
</comment>
<dbReference type="GO" id="GO:0046872">
    <property type="term" value="F:metal ion binding"/>
    <property type="evidence" value="ECO:0007669"/>
    <property type="project" value="UniProtKB-KW"/>
</dbReference>
<dbReference type="PANTHER" id="PTHR11820:SF90">
    <property type="entry name" value="FLUTATHIONE S-TRANSFERASE"/>
    <property type="match status" value="1"/>
</dbReference>
<dbReference type="EMBL" id="QDDR01000010">
    <property type="protein sequence ID" value="PVE46029.1"/>
    <property type="molecule type" value="Genomic_DNA"/>
</dbReference>
<evidence type="ECO:0000313" key="4">
    <source>
        <dbReference type="Proteomes" id="UP000244810"/>
    </source>
</evidence>
<evidence type="ECO:0000313" key="3">
    <source>
        <dbReference type="EMBL" id="PVE46029.1"/>
    </source>
</evidence>
<dbReference type="InterPro" id="IPR011234">
    <property type="entry name" value="Fumarylacetoacetase-like_C"/>
</dbReference>
<accession>A0A2T7UN14</accession>
<organism evidence="3 4">
    <name type="scientific">Pararhodobacter aggregans</name>
    <dbReference type="NCBI Taxonomy" id="404875"/>
    <lineage>
        <taxon>Bacteria</taxon>
        <taxon>Pseudomonadati</taxon>
        <taxon>Pseudomonadota</taxon>
        <taxon>Alphaproteobacteria</taxon>
        <taxon>Rhodobacterales</taxon>
        <taxon>Paracoccaceae</taxon>
        <taxon>Pararhodobacter</taxon>
    </lineage>
</organism>
<dbReference type="GO" id="GO:0018773">
    <property type="term" value="F:acetylpyruvate hydrolase activity"/>
    <property type="evidence" value="ECO:0007669"/>
    <property type="project" value="TreeGrafter"/>
</dbReference>
<dbReference type="RefSeq" id="WP_107751855.1">
    <property type="nucleotide sequence ID" value="NZ_QBKF01000005.1"/>
</dbReference>
<evidence type="ECO:0000256" key="1">
    <source>
        <dbReference type="ARBA" id="ARBA00022723"/>
    </source>
</evidence>
<name>A0A2T7UN14_9RHOB</name>
<feature type="domain" description="Fumarylacetoacetase-like C-terminal" evidence="2">
    <location>
        <begin position="27"/>
        <end position="227"/>
    </location>
</feature>
<dbReference type="AlphaFoldDB" id="A0A2T7UN14"/>
<dbReference type="InterPro" id="IPR036663">
    <property type="entry name" value="Fumarylacetoacetase_C_sf"/>
</dbReference>
<proteinExistence type="predicted"/>